<dbReference type="InterPro" id="IPR036821">
    <property type="entry name" value="Peptide_deformylase_sf"/>
</dbReference>
<dbReference type="PIRSF" id="PIRSF004749">
    <property type="entry name" value="Pep_def"/>
    <property type="match status" value="1"/>
</dbReference>
<dbReference type="PRINTS" id="PR01576">
    <property type="entry name" value="PDEFORMYLASE"/>
</dbReference>
<comment type="cofactor">
    <cofactor evidence="2">
        <name>Fe(2+)</name>
        <dbReference type="ChEBI" id="CHEBI:29033"/>
    </cofactor>
    <text evidence="2">Binds 1 Fe(2+) ion.</text>
</comment>
<dbReference type="Pfam" id="PF01327">
    <property type="entry name" value="Pep_deformylase"/>
    <property type="match status" value="1"/>
</dbReference>
<dbReference type="RefSeq" id="WP_076402146.1">
    <property type="nucleotide sequence ID" value="NZ_FTOA01000013.1"/>
</dbReference>
<dbReference type="OrthoDB" id="9804313at2"/>
<keyword evidence="4" id="KW-1185">Reference proteome</keyword>
<dbReference type="CDD" id="cd00487">
    <property type="entry name" value="Pep_deformylase"/>
    <property type="match status" value="1"/>
</dbReference>
<evidence type="ECO:0000313" key="4">
    <source>
        <dbReference type="Proteomes" id="UP000185678"/>
    </source>
</evidence>
<dbReference type="GO" id="GO:0046872">
    <property type="term" value="F:metal ion binding"/>
    <property type="evidence" value="ECO:0007669"/>
    <property type="project" value="UniProtKB-KW"/>
</dbReference>
<comment type="similarity">
    <text evidence="1 2">Belongs to the polypeptide deformylase family.</text>
</comment>
<keyword evidence="2" id="KW-0408">Iron</keyword>
<feature type="binding site" evidence="2">
    <location>
        <position position="140"/>
    </location>
    <ligand>
        <name>Fe cation</name>
        <dbReference type="ChEBI" id="CHEBI:24875"/>
    </ligand>
</feature>
<comment type="function">
    <text evidence="2">Removes the formyl group from the N-terminal Met of newly synthesized proteins. Requires at least a dipeptide for an efficient rate of reaction. N-terminal L-methionine is a prerequisite for activity but the enzyme has broad specificity at other positions.</text>
</comment>
<keyword evidence="2" id="KW-0479">Metal-binding</keyword>
<feature type="binding site" evidence="2">
    <location>
        <position position="94"/>
    </location>
    <ligand>
        <name>Fe cation</name>
        <dbReference type="ChEBI" id="CHEBI:24875"/>
    </ligand>
</feature>
<dbReference type="Proteomes" id="UP000185678">
    <property type="component" value="Unassembled WGS sequence"/>
</dbReference>
<evidence type="ECO:0000256" key="1">
    <source>
        <dbReference type="ARBA" id="ARBA00010759"/>
    </source>
</evidence>
<dbReference type="SUPFAM" id="SSF56420">
    <property type="entry name" value="Peptide deformylase"/>
    <property type="match status" value="1"/>
</dbReference>
<dbReference type="Gene3D" id="3.90.45.10">
    <property type="entry name" value="Peptide deformylase"/>
    <property type="match status" value="1"/>
</dbReference>
<evidence type="ECO:0000256" key="2">
    <source>
        <dbReference type="HAMAP-Rule" id="MF_00163"/>
    </source>
</evidence>
<dbReference type="AlphaFoldDB" id="A0A1N7QAQ0"/>
<gene>
    <name evidence="2" type="primary">def</name>
    <name evidence="3" type="ORF">SAMN05421779_11337</name>
</gene>
<dbReference type="NCBIfam" id="TIGR00079">
    <property type="entry name" value="pept_deformyl"/>
    <property type="match status" value="1"/>
</dbReference>
<dbReference type="EMBL" id="FTOA01000013">
    <property type="protein sequence ID" value="SIT19921.1"/>
    <property type="molecule type" value="Genomic_DNA"/>
</dbReference>
<feature type="binding site" evidence="2">
    <location>
        <position position="136"/>
    </location>
    <ligand>
        <name>Fe cation</name>
        <dbReference type="ChEBI" id="CHEBI:24875"/>
    </ligand>
</feature>
<dbReference type="HAMAP" id="MF_00163">
    <property type="entry name" value="Pep_deformylase"/>
    <property type="match status" value="1"/>
</dbReference>
<reference evidence="3 4" key="1">
    <citation type="submission" date="2017-01" db="EMBL/GenBank/DDBJ databases">
        <authorList>
            <person name="Mah S.A."/>
            <person name="Swanson W.J."/>
            <person name="Moy G.W."/>
            <person name="Vacquier V.D."/>
        </authorList>
    </citation>
    <scope>NUCLEOTIDE SEQUENCE [LARGE SCALE GENOMIC DNA]</scope>
    <source>
        <strain evidence="3 4">DSM 11589</strain>
    </source>
</reference>
<organism evidence="3 4">
    <name type="scientific">Insolitispirillum peregrinum</name>
    <dbReference type="NCBI Taxonomy" id="80876"/>
    <lineage>
        <taxon>Bacteria</taxon>
        <taxon>Pseudomonadati</taxon>
        <taxon>Pseudomonadota</taxon>
        <taxon>Alphaproteobacteria</taxon>
        <taxon>Rhodospirillales</taxon>
        <taxon>Novispirillaceae</taxon>
        <taxon>Insolitispirillum</taxon>
    </lineage>
</organism>
<keyword evidence="2" id="KW-0648">Protein biosynthesis</keyword>
<feature type="active site" evidence="2">
    <location>
        <position position="137"/>
    </location>
</feature>
<proteinExistence type="inferred from homology"/>
<name>A0A1N7QAQ0_9PROT</name>
<comment type="catalytic activity">
    <reaction evidence="2">
        <text>N-terminal N-formyl-L-methionyl-[peptide] + H2O = N-terminal L-methionyl-[peptide] + formate</text>
        <dbReference type="Rhea" id="RHEA:24420"/>
        <dbReference type="Rhea" id="RHEA-COMP:10639"/>
        <dbReference type="Rhea" id="RHEA-COMP:10640"/>
        <dbReference type="ChEBI" id="CHEBI:15377"/>
        <dbReference type="ChEBI" id="CHEBI:15740"/>
        <dbReference type="ChEBI" id="CHEBI:49298"/>
        <dbReference type="ChEBI" id="CHEBI:64731"/>
        <dbReference type="EC" id="3.5.1.88"/>
    </reaction>
</comment>
<dbReference type="PANTHER" id="PTHR10458">
    <property type="entry name" value="PEPTIDE DEFORMYLASE"/>
    <property type="match status" value="1"/>
</dbReference>
<dbReference type="PANTHER" id="PTHR10458:SF22">
    <property type="entry name" value="PEPTIDE DEFORMYLASE"/>
    <property type="match status" value="1"/>
</dbReference>
<dbReference type="NCBIfam" id="NF001159">
    <property type="entry name" value="PRK00150.1-3"/>
    <property type="match status" value="1"/>
</dbReference>
<dbReference type="GO" id="GO:0006412">
    <property type="term" value="P:translation"/>
    <property type="evidence" value="ECO:0007669"/>
    <property type="project" value="UniProtKB-UniRule"/>
</dbReference>
<dbReference type="InterPro" id="IPR023635">
    <property type="entry name" value="Peptide_deformylase"/>
</dbReference>
<dbReference type="STRING" id="80876.SAMN05421779_11337"/>
<dbReference type="EC" id="3.5.1.88" evidence="2"/>
<keyword evidence="2" id="KW-0378">Hydrolase</keyword>
<dbReference type="GO" id="GO:0042586">
    <property type="term" value="F:peptide deformylase activity"/>
    <property type="evidence" value="ECO:0007669"/>
    <property type="project" value="UniProtKB-UniRule"/>
</dbReference>
<sequence>MALLPIIVAPDPRLKVKATPVETVDAEVRTLLDDMLETMYAAPGVGLAAPQIGVTRRVIVVDAADRNEPPAPLKLVNPEVIWASDDLSSYEEGCLSVPDHYDDVVRPARVRVRYLDETGTSKELDADGLLAVVLQHEIDHLNGTLFVDHLSSLKRNMILRKLTKGKKNGDYEEKAPKPRSA</sequence>
<evidence type="ECO:0000313" key="3">
    <source>
        <dbReference type="EMBL" id="SIT19921.1"/>
    </source>
</evidence>
<protein>
    <recommendedName>
        <fullName evidence="2">Peptide deformylase</fullName>
        <shortName evidence="2">PDF</shortName>
        <ecNumber evidence="2">3.5.1.88</ecNumber>
    </recommendedName>
    <alternativeName>
        <fullName evidence="2">Polypeptide deformylase</fullName>
    </alternativeName>
</protein>
<accession>A0A1N7QAQ0</accession>